<dbReference type="InterPro" id="IPR013518">
    <property type="entry name" value="K_chnl_inward-rec_Kir_cyto"/>
</dbReference>
<dbReference type="GO" id="GO:0005242">
    <property type="term" value="F:inward rectifier potassium channel activity"/>
    <property type="evidence" value="ECO:0007669"/>
    <property type="project" value="InterPro"/>
</dbReference>
<protein>
    <recommendedName>
        <fullName evidence="10">Potassium channel domain-containing protein</fullName>
    </recommendedName>
</protein>
<feature type="domain" description="Potassium channel" evidence="10">
    <location>
        <begin position="328"/>
        <end position="420"/>
    </location>
</feature>
<feature type="compositionally biased region" description="Low complexity" evidence="8">
    <location>
        <begin position="1"/>
        <end position="19"/>
    </location>
</feature>
<dbReference type="Pfam" id="PF07885">
    <property type="entry name" value="Ion_trans_2"/>
    <property type="match status" value="1"/>
</dbReference>
<evidence type="ECO:0000256" key="4">
    <source>
        <dbReference type="ARBA" id="ARBA00022958"/>
    </source>
</evidence>
<evidence type="ECO:0000256" key="1">
    <source>
        <dbReference type="ARBA" id="ARBA00022448"/>
    </source>
</evidence>
<feature type="compositionally biased region" description="Polar residues" evidence="8">
    <location>
        <begin position="21"/>
        <end position="45"/>
    </location>
</feature>
<comment type="subcellular location">
    <subcellularLocation>
        <location evidence="7">Membrane</location>
        <topology evidence="7">Multi-pass membrane protein</topology>
    </subcellularLocation>
</comment>
<dbReference type="InterPro" id="IPR014756">
    <property type="entry name" value="Ig_E-set"/>
</dbReference>
<keyword evidence="6 7" id="KW-0407">Ion channel</keyword>
<dbReference type="GO" id="GO:1990573">
    <property type="term" value="P:potassium ion import across plasma membrane"/>
    <property type="evidence" value="ECO:0007669"/>
    <property type="project" value="TreeGrafter"/>
</dbReference>
<keyword evidence="4 7" id="KW-0630">Potassium</keyword>
<evidence type="ECO:0000256" key="5">
    <source>
        <dbReference type="ARBA" id="ARBA00023065"/>
    </source>
</evidence>
<feature type="compositionally biased region" description="Low complexity" evidence="8">
    <location>
        <begin position="79"/>
        <end position="95"/>
    </location>
</feature>
<keyword evidence="12" id="KW-1185">Reference proteome</keyword>
<dbReference type="GO" id="GO:0034702">
    <property type="term" value="C:monoatomic ion channel complex"/>
    <property type="evidence" value="ECO:0007669"/>
    <property type="project" value="UniProtKB-KW"/>
</dbReference>
<dbReference type="GO" id="GO:0005886">
    <property type="term" value="C:plasma membrane"/>
    <property type="evidence" value="ECO:0007669"/>
    <property type="project" value="TreeGrafter"/>
</dbReference>
<evidence type="ECO:0000256" key="2">
    <source>
        <dbReference type="ARBA" id="ARBA00022538"/>
    </source>
</evidence>
<dbReference type="Gene3D" id="1.10.287.70">
    <property type="match status" value="1"/>
</dbReference>
<feature type="region of interest" description="Disordered" evidence="8">
    <location>
        <begin position="506"/>
        <end position="557"/>
    </location>
</feature>
<dbReference type="InterPro" id="IPR016449">
    <property type="entry name" value="K_chnl_inward-rec_Kir"/>
</dbReference>
<dbReference type="Proteomes" id="UP001295423">
    <property type="component" value="Unassembled WGS sequence"/>
</dbReference>
<evidence type="ECO:0000256" key="6">
    <source>
        <dbReference type="ARBA" id="ARBA00023303"/>
    </source>
</evidence>
<dbReference type="SUPFAM" id="SSF81324">
    <property type="entry name" value="Voltage-gated potassium channels"/>
    <property type="match status" value="1"/>
</dbReference>
<evidence type="ECO:0000256" key="3">
    <source>
        <dbReference type="ARBA" id="ARBA00022882"/>
    </source>
</evidence>
<evidence type="ECO:0000259" key="10">
    <source>
        <dbReference type="Pfam" id="PF07885"/>
    </source>
</evidence>
<name>A0AAD2G4B7_9STRA</name>
<evidence type="ECO:0000313" key="11">
    <source>
        <dbReference type="EMBL" id="CAJ1962417.1"/>
    </source>
</evidence>
<proteinExistence type="inferred from homology"/>
<keyword evidence="1 7" id="KW-0813">Transport</keyword>
<keyword evidence="2 7" id="KW-0633">Potassium transport</keyword>
<evidence type="ECO:0000256" key="8">
    <source>
        <dbReference type="SAM" id="MobiDB-lite"/>
    </source>
</evidence>
<keyword evidence="5 7" id="KW-0406">Ion transport</keyword>
<keyword evidence="9" id="KW-1133">Transmembrane helix</keyword>
<evidence type="ECO:0000313" key="12">
    <source>
        <dbReference type="Proteomes" id="UP001295423"/>
    </source>
</evidence>
<dbReference type="PANTHER" id="PTHR11767:SF102">
    <property type="entry name" value="INWARDLY RECTIFYING POTASSIUM CHANNEL 1, ISOFORM F"/>
    <property type="match status" value="1"/>
</dbReference>
<organism evidence="11 12">
    <name type="scientific">Cylindrotheca closterium</name>
    <dbReference type="NCBI Taxonomy" id="2856"/>
    <lineage>
        <taxon>Eukaryota</taxon>
        <taxon>Sar</taxon>
        <taxon>Stramenopiles</taxon>
        <taxon>Ochrophyta</taxon>
        <taxon>Bacillariophyta</taxon>
        <taxon>Bacillariophyceae</taxon>
        <taxon>Bacillariophycidae</taxon>
        <taxon>Bacillariales</taxon>
        <taxon>Bacillariaceae</taxon>
        <taxon>Cylindrotheca</taxon>
    </lineage>
</organism>
<dbReference type="SUPFAM" id="SSF81296">
    <property type="entry name" value="E set domains"/>
    <property type="match status" value="1"/>
</dbReference>
<feature type="compositionally biased region" description="Basic residues" evidence="8">
    <location>
        <begin position="518"/>
        <end position="531"/>
    </location>
</feature>
<feature type="transmembrane region" description="Helical" evidence="9">
    <location>
        <begin position="362"/>
        <end position="381"/>
    </location>
</feature>
<feature type="compositionally biased region" description="Basic and acidic residues" evidence="8">
    <location>
        <begin position="542"/>
        <end position="557"/>
    </location>
</feature>
<feature type="compositionally biased region" description="Acidic residues" evidence="8">
    <location>
        <begin position="451"/>
        <end position="462"/>
    </location>
</feature>
<feature type="region of interest" description="Disordered" evidence="8">
    <location>
        <begin position="1"/>
        <end position="95"/>
    </location>
</feature>
<dbReference type="PANTHER" id="PTHR11767">
    <property type="entry name" value="INWARD RECTIFIER POTASSIUM CHANNEL"/>
    <property type="match status" value="1"/>
</dbReference>
<gene>
    <name evidence="11" type="ORF">CYCCA115_LOCUS19677</name>
</gene>
<feature type="transmembrane region" description="Helical" evidence="9">
    <location>
        <begin position="315"/>
        <end position="341"/>
    </location>
</feature>
<feature type="region of interest" description="Disordered" evidence="8">
    <location>
        <begin position="443"/>
        <end position="468"/>
    </location>
</feature>
<dbReference type="AlphaFoldDB" id="A0AAD2G4B7"/>
<dbReference type="Gene3D" id="2.60.40.1400">
    <property type="entry name" value="G protein-activated inward rectifier potassium channel 1"/>
    <property type="match status" value="1"/>
</dbReference>
<dbReference type="EMBL" id="CAKOGP040002103">
    <property type="protein sequence ID" value="CAJ1962417.1"/>
    <property type="molecule type" value="Genomic_DNA"/>
</dbReference>
<evidence type="ECO:0000256" key="9">
    <source>
        <dbReference type="SAM" id="Phobius"/>
    </source>
</evidence>
<sequence length="736" mass="82015">MSNHNQNHNNYINQSNHSNESFDNSTLDSYGSLPSHTQPPGVNTYSRHDSEFSSLGFEWSRRSEDGVDQSTRTDGGDSAITANANNVTPTNNTSNQINALNSISTYNHAYIKKMSDRNSNTTEYMEEQESKDQVVPLAEVGRTLSSKSVSGELRQRNQKLQAMKKMKSVQEIMETAKRSNTIDLETGKEGGSRSQCAIIREDYERTPQSRRRRGYRKIIKFLTKPFRPKKTVSSGHHRGRTKRQKYRDGNIISRRTVSVPQGDDTQYQIFSIDESFGKGLKGIANDRSDRNKLLGLVSPEKMVTSYLFWAFRSSFIAVLMSAALWFGVITFAFGAVIYFLAHRAPKCLFVAGKDFDGQFMDAYSLSWTTFTTVGYGAVFPGTTATAENVNHCWAVTILATVEAFVGILFASFWGAIFLSKVTRVSSSAQVTFSDPVLIRFGEGVKGHNPNEEDSSESEEEQDLLSPHDHNSTYPCPILEFRLINKLASQRKGEIIDASLNMVASVNPSQVPDMNAGGARKKKKGKKGKGRKTGGGNGGSRGSVDDFENRPSEAELRKSRQTIRKILIGADKSGGNEDKNDPKAANRREFAKLYVESQDHPFFKRVWVARHILDQESPLLINDAKELIRLNGGRWPAELNNALAVRACVKFDSILVSLSGTSNADANTVYAQKIYDFTNVVVGYRFCNILYREVDGSLGVDANLLNDVIEQTGGGGEELDQRQRFSFRQSKMDILIL</sequence>
<comment type="caution">
    <text evidence="11">The sequence shown here is derived from an EMBL/GenBank/DDBJ whole genome shotgun (WGS) entry which is preliminary data.</text>
</comment>
<evidence type="ECO:0000256" key="7">
    <source>
        <dbReference type="RuleBase" id="RU003822"/>
    </source>
</evidence>
<comment type="similarity">
    <text evidence="7">Belongs to the inward rectifier-type potassium channel (TC 1.A.2.1) family.</text>
</comment>
<keyword evidence="3 7" id="KW-0851">Voltage-gated channel</keyword>
<dbReference type="InterPro" id="IPR013099">
    <property type="entry name" value="K_chnl_dom"/>
</dbReference>
<dbReference type="GO" id="GO:0034765">
    <property type="term" value="P:regulation of monoatomic ion transmembrane transport"/>
    <property type="evidence" value="ECO:0007669"/>
    <property type="project" value="TreeGrafter"/>
</dbReference>
<feature type="transmembrane region" description="Helical" evidence="9">
    <location>
        <begin position="393"/>
        <end position="418"/>
    </location>
</feature>
<reference evidence="11" key="1">
    <citation type="submission" date="2023-08" db="EMBL/GenBank/DDBJ databases">
        <authorList>
            <person name="Audoor S."/>
            <person name="Bilcke G."/>
        </authorList>
    </citation>
    <scope>NUCLEOTIDE SEQUENCE</scope>
</reference>
<keyword evidence="9" id="KW-0472">Membrane</keyword>
<accession>A0AAD2G4B7</accession>
<keyword evidence="7 9" id="KW-0812">Transmembrane</keyword>